<dbReference type="eggNOG" id="COG1804">
    <property type="taxonomic scope" value="Bacteria"/>
</dbReference>
<keyword evidence="1 2" id="KW-0808">Transferase</keyword>
<dbReference type="EC" id="2.8.3.16" evidence="2"/>
<name>A0A157L8Z7_9BORD</name>
<dbReference type="EMBL" id="LT546645">
    <property type="protein sequence ID" value="SAI74396.1"/>
    <property type="molecule type" value="Genomic_DNA"/>
</dbReference>
<dbReference type="InterPro" id="IPR023606">
    <property type="entry name" value="CoA-Trfase_III_dom_1_sf"/>
</dbReference>
<dbReference type="PANTHER" id="PTHR48207">
    <property type="entry name" value="SUCCINATE--HYDROXYMETHYLGLUTARATE COA-TRANSFERASE"/>
    <property type="match status" value="1"/>
</dbReference>
<evidence type="ECO:0000313" key="2">
    <source>
        <dbReference type="EMBL" id="SAI74396.1"/>
    </source>
</evidence>
<dbReference type="SUPFAM" id="SSF89796">
    <property type="entry name" value="CoA-transferase family III (CaiB/BaiF)"/>
    <property type="match status" value="1"/>
</dbReference>
<dbReference type="Gene3D" id="3.30.1540.10">
    <property type="entry name" value="formyl-coa transferase, domain 3"/>
    <property type="match status" value="1"/>
</dbReference>
<accession>A0A157L8Z7</accession>
<evidence type="ECO:0000313" key="3">
    <source>
        <dbReference type="Proteomes" id="UP000076825"/>
    </source>
</evidence>
<proteinExistence type="predicted"/>
<keyword evidence="3" id="KW-1185">Reference proteome</keyword>
<dbReference type="GO" id="GO:0033608">
    <property type="term" value="F:formyl-CoA transferase activity"/>
    <property type="evidence" value="ECO:0007669"/>
    <property type="project" value="UniProtKB-EC"/>
</dbReference>
<dbReference type="Gene3D" id="3.40.50.10540">
    <property type="entry name" value="Crotonobetainyl-coa:carnitine coa-transferase, domain 1"/>
    <property type="match status" value="1"/>
</dbReference>
<protein>
    <submittedName>
        <fullName evidence="2">Acyl-CoA transferase</fullName>
        <ecNumber evidence="2">2.8.3.16</ecNumber>
    </submittedName>
</protein>
<organism evidence="2 3">
    <name type="scientific">Bordetella trematum</name>
    <dbReference type="NCBI Taxonomy" id="123899"/>
    <lineage>
        <taxon>Bacteria</taxon>
        <taxon>Pseudomonadati</taxon>
        <taxon>Pseudomonadota</taxon>
        <taxon>Betaproteobacteria</taxon>
        <taxon>Burkholderiales</taxon>
        <taxon>Alcaligenaceae</taxon>
        <taxon>Bordetella</taxon>
    </lineage>
</organism>
<dbReference type="KEGG" id="btrm:SAMEA390648704182"/>
<dbReference type="InterPro" id="IPR044855">
    <property type="entry name" value="CoA-Trfase_III_dom3_sf"/>
</dbReference>
<dbReference type="PATRIC" id="fig|123899.6.peg.4179"/>
<dbReference type="InterPro" id="IPR050483">
    <property type="entry name" value="CoA-transferase_III_domain"/>
</dbReference>
<sequence>MMTSILPPNPANGALAGIRVLDLTSVVFGPYASQILADYGADVIKIEAPAGDSTRRTGPEQEAGLAAMFLGLNRNKRSLVLDLKQPAAREALLTLVGQADVLMHSMRPAKMEALGLGPQPLCARHPRLVYAGLYGFGEGGAYAGRPAYDDIIQGLSGFADLMDRQGGVPRYLPTVAADKTCGLIAAHAILAALLQRERTGLGQQLEVPMFESMASFLLIEHYYGRHLAEQPAPIGYPRATTPWRKPYQTADGHLCLMPYTDAHWHDFFIASGHPELAGDARFQDIAARTRHIETLYELTGRIVRQHDTAHWLALCERVQIPAAPVNRLEDLEQDPHLQSVDFFQTLESPAGHRYRSPRNPVRLQRSEVAAVMPPALGQHTREVLLQAGLDEAAVAQLLDSGAARQAAPTFSTAPGISHDR</sequence>
<dbReference type="Proteomes" id="UP000076825">
    <property type="component" value="Chromosome 1"/>
</dbReference>
<reference evidence="2 3" key="1">
    <citation type="submission" date="2016-04" db="EMBL/GenBank/DDBJ databases">
        <authorList>
            <consortium name="Pathogen Informatics"/>
        </authorList>
    </citation>
    <scope>NUCLEOTIDE SEQUENCE [LARGE SCALE GENOMIC DNA]</scope>
    <source>
        <strain evidence="2 3">H044680328</strain>
    </source>
</reference>
<dbReference type="InterPro" id="IPR003673">
    <property type="entry name" value="CoA-Trfase_fam_III"/>
</dbReference>
<dbReference type="PANTHER" id="PTHR48207:SF4">
    <property type="entry name" value="BLL6097 PROTEIN"/>
    <property type="match status" value="1"/>
</dbReference>
<dbReference type="AlphaFoldDB" id="A0A157L8Z7"/>
<dbReference type="STRING" id="123899.SAMEA3906487_04182"/>
<evidence type="ECO:0000256" key="1">
    <source>
        <dbReference type="ARBA" id="ARBA00022679"/>
    </source>
</evidence>
<gene>
    <name evidence="2" type="primary">frc_26</name>
    <name evidence="2" type="ORF">SAMEA3906487_04182</name>
</gene>
<dbReference type="Pfam" id="PF02515">
    <property type="entry name" value="CoA_transf_3"/>
    <property type="match status" value="1"/>
</dbReference>